<dbReference type="InterPro" id="IPR037700">
    <property type="entry name" value="NUP88/NUP82"/>
</dbReference>
<sequence length="761" mass="87788">MEDLNTLNSFKSPDILQAALKDHTFLPNLNLSNQLFTIKSCSNELLVITQGNKNDKNSKAGLFMTIIDLDVVQEGSQEEEKKGECYKTIEIQYLDNVQAGVGDLDYESSDKGFLLKDKYIPHKVILNQRENILTIISSHWVGVIAIPNDISLIEEEFIPELQLIGCKNNPRNIDTTEYFLDVKFHPLTPYTLCILNDRNNFKMYDLNYSLDNAFTDRTLSPAPSDSGLGEGRKNWGLPSLKNSKITGFDFGSKSVLGWQILTCYFITASGEVYYLTPLLPLKFGIEKVFFDKLLEKGVKSNTAFELINHLNSVKQPIFNDDSTIIVDLSEEEVTNFAPELQGPVNNPLLNSNSKSGFQGILALDTYPQVFISYNLKSQAFIQVSFEEPSPLFENEKEHSLVNWVIKEGINLSMNSEKISDCAQQFQKDSTNPFVVYHLRGKYFTKICFPWLSDIYRQLKSSNFESNVFEYNPQRLTEAKVIYEFTSDHTGCVGIQSIRNSLLILRSLTSEEQKGEVDLKIFNFNDSDYHEIQEKVDEILKRKPNLDEIIKESISQVNPPRYDSFKLPHFEPVKLKGEKKKLEKKEFLKIFSEEAKEFTEDVVTEVQIFSKDMESRKTHVDELKKLNKSKQTSVESKLDLIEQKQKEMMSQNTKVLQNNSSINTLIERITEKLKNKVNAPLSEKEEQILLKIEELNDRVTQVKKTIESQTDEYKLERKMEEEHMKNYDVKFSKDEIKHQISPQVQKLLNIKEDLKRYKEILN</sequence>
<dbReference type="GO" id="GO:0005643">
    <property type="term" value="C:nuclear pore"/>
    <property type="evidence" value="ECO:0007669"/>
    <property type="project" value="UniProtKB-SubCell"/>
</dbReference>
<dbReference type="GO" id="GO:0000055">
    <property type="term" value="P:ribosomal large subunit export from nucleus"/>
    <property type="evidence" value="ECO:0007669"/>
    <property type="project" value="InterPro"/>
</dbReference>
<keyword evidence="6" id="KW-0906">Nuclear pore complex</keyword>
<dbReference type="Proteomes" id="UP001295684">
    <property type="component" value="Unassembled WGS sequence"/>
</dbReference>
<dbReference type="EMBL" id="CAMPGE010029774">
    <property type="protein sequence ID" value="CAI2387261.1"/>
    <property type="molecule type" value="Genomic_DNA"/>
</dbReference>
<evidence type="ECO:0000256" key="5">
    <source>
        <dbReference type="ARBA" id="ARBA00023010"/>
    </source>
</evidence>
<keyword evidence="5" id="KW-0811">Translocation</keyword>
<keyword evidence="3" id="KW-0509">mRNA transport</keyword>
<evidence type="ECO:0000256" key="6">
    <source>
        <dbReference type="ARBA" id="ARBA00023132"/>
    </source>
</evidence>
<evidence type="ECO:0000256" key="4">
    <source>
        <dbReference type="ARBA" id="ARBA00022927"/>
    </source>
</evidence>
<keyword evidence="4" id="KW-0653">Protein transport</keyword>
<reference evidence="8" key="1">
    <citation type="submission" date="2023-07" db="EMBL/GenBank/DDBJ databases">
        <authorList>
            <consortium name="AG Swart"/>
            <person name="Singh M."/>
            <person name="Singh A."/>
            <person name="Seah K."/>
            <person name="Emmerich C."/>
        </authorList>
    </citation>
    <scope>NUCLEOTIDE SEQUENCE</scope>
    <source>
        <strain evidence="8">DP1</strain>
    </source>
</reference>
<evidence type="ECO:0000256" key="3">
    <source>
        <dbReference type="ARBA" id="ARBA00022816"/>
    </source>
</evidence>
<dbReference type="PANTHER" id="PTHR13257">
    <property type="entry name" value="NUCLEOPORIN NUP84-RELATED"/>
    <property type="match status" value="1"/>
</dbReference>
<comment type="caution">
    <text evidence="8">The sequence shown here is derived from an EMBL/GenBank/DDBJ whole genome shotgun (WGS) entry which is preliminary data.</text>
</comment>
<dbReference type="AlphaFoldDB" id="A0AAD2DCG0"/>
<evidence type="ECO:0000313" key="9">
    <source>
        <dbReference type="Proteomes" id="UP001295684"/>
    </source>
</evidence>
<evidence type="ECO:0000256" key="7">
    <source>
        <dbReference type="ARBA" id="ARBA00023242"/>
    </source>
</evidence>
<organism evidence="8 9">
    <name type="scientific">Euplotes crassus</name>
    <dbReference type="NCBI Taxonomy" id="5936"/>
    <lineage>
        <taxon>Eukaryota</taxon>
        <taxon>Sar</taxon>
        <taxon>Alveolata</taxon>
        <taxon>Ciliophora</taxon>
        <taxon>Intramacronucleata</taxon>
        <taxon>Spirotrichea</taxon>
        <taxon>Hypotrichia</taxon>
        <taxon>Euplotida</taxon>
        <taxon>Euplotidae</taxon>
        <taxon>Moneuplotes</taxon>
    </lineage>
</organism>
<name>A0AAD2DCG0_EUPCR</name>
<protein>
    <submittedName>
        <fullName evidence="8">Uncharacterized protein</fullName>
    </submittedName>
</protein>
<evidence type="ECO:0000256" key="2">
    <source>
        <dbReference type="ARBA" id="ARBA00022448"/>
    </source>
</evidence>
<dbReference type="GO" id="GO:0006606">
    <property type="term" value="P:protein import into nucleus"/>
    <property type="evidence" value="ECO:0007669"/>
    <property type="project" value="TreeGrafter"/>
</dbReference>
<comment type="subcellular location">
    <subcellularLocation>
        <location evidence="1">Nucleus</location>
        <location evidence="1">Nuclear pore complex</location>
    </subcellularLocation>
</comment>
<keyword evidence="7" id="KW-0539">Nucleus</keyword>
<dbReference type="PANTHER" id="PTHR13257:SF0">
    <property type="entry name" value="NUCLEAR PORE COMPLEX PROTEIN NUP88"/>
    <property type="match status" value="1"/>
</dbReference>
<gene>
    <name evidence="8" type="ORF">ECRASSUSDP1_LOCUS28890</name>
</gene>
<evidence type="ECO:0000256" key="1">
    <source>
        <dbReference type="ARBA" id="ARBA00004567"/>
    </source>
</evidence>
<accession>A0AAD2DCG0</accession>
<evidence type="ECO:0000313" key="8">
    <source>
        <dbReference type="EMBL" id="CAI2387261.1"/>
    </source>
</evidence>
<keyword evidence="2" id="KW-0813">Transport</keyword>
<dbReference type="GO" id="GO:0006406">
    <property type="term" value="P:mRNA export from nucleus"/>
    <property type="evidence" value="ECO:0007669"/>
    <property type="project" value="TreeGrafter"/>
</dbReference>
<dbReference type="GO" id="GO:0017056">
    <property type="term" value="F:structural constituent of nuclear pore"/>
    <property type="evidence" value="ECO:0007669"/>
    <property type="project" value="InterPro"/>
</dbReference>
<dbReference type="GO" id="GO:0000056">
    <property type="term" value="P:ribosomal small subunit export from nucleus"/>
    <property type="evidence" value="ECO:0007669"/>
    <property type="project" value="InterPro"/>
</dbReference>
<keyword evidence="9" id="KW-1185">Reference proteome</keyword>
<proteinExistence type="predicted"/>